<dbReference type="SUPFAM" id="SSF47571">
    <property type="entry name" value="Cloroperoxidase"/>
    <property type="match status" value="1"/>
</dbReference>
<sequence length="245" mass="26319">MLLAACVATFAFIAISDVTSLDINLLKLGEYYKPCNSEASGWPNTNADFRRSPCPALNSLANSGYLPRNGQNITTDSLKNAVVQMFNMADEVATTQVRQAPDGVFALNELSKPGLEHDASLVRDDAYFGHNPMVVNLTLANDLIKRADTNGMISTAAIAAVRRDRATFCMTSNPRCQFGDSEKGKSFTQAALLLLSLGVGDAISVEAAWSFLVDEKIPSNYVKPAKPVTLNTIRVKSAELVALAA</sequence>
<keyword evidence="8" id="KW-0732">Signal</keyword>
<keyword evidence="3" id="KW-0349">Heme</keyword>
<evidence type="ECO:0000256" key="5">
    <source>
        <dbReference type="ARBA" id="ARBA00023002"/>
    </source>
</evidence>
<keyword evidence="2" id="KW-0575">Peroxidase</keyword>
<feature type="chain" id="PRO_5046689041" description="Heme haloperoxidase family profile domain-containing protein" evidence="8">
    <location>
        <begin position="21"/>
        <end position="245"/>
    </location>
</feature>
<evidence type="ECO:0000256" key="7">
    <source>
        <dbReference type="ARBA" id="ARBA00025795"/>
    </source>
</evidence>
<dbReference type="PANTHER" id="PTHR33577">
    <property type="entry name" value="STERIGMATOCYSTIN BIOSYNTHESIS PEROXIDASE STCC-RELATED"/>
    <property type="match status" value="1"/>
</dbReference>
<comment type="caution">
    <text evidence="10">The sequence shown here is derived from an EMBL/GenBank/DDBJ whole genome shotgun (WGS) entry which is preliminary data.</text>
</comment>
<keyword evidence="6" id="KW-0408">Iron</keyword>
<dbReference type="InterPro" id="IPR000028">
    <property type="entry name" value="Chloroperoxidase"/>
</dbReference>
<dbReference type="EMBL" id="CAKLCB010000080">
    <property type="protein sequence ID" value="CAH0514665.1"/>
    <property type="molecule type" value="Genomic_DNA"/>
</dbReference>
<proteinExistence type="inferred from homology"/>
<keyword evidence="11" id="KW-1185">Reference proteome</keyword>
<organism evidence="10 11">
    <name type="scientific">Peronospora belbahrii</name>
    <dbReference type="NCBI Taxonomy" id="622444"/>
    <lineage>
        <taxon>Eukaryota</taxon>
        <taxon>Sar</taxon>
        <taxon>Stramenopiles</taxon>
        <taxon>Oomycota</taxon>
        <taxon>Peronosporomycetes</taxon>
        <taxon>Peronosporales</taxon>
        <taxon>Peronosporaceae</taxon>
        <taxon>Peronospora</taxon>
    </lineage>
</organism>
<evidence type="ECO:0000313" key="10">
    <source>
        <dbReference type="EMBL" id="CAH0514665.1"/>
    </source>
</evidence>
<evidence type="ECO:0000256" key="6">
    <source>
        <dbReference type="ARBA" id="ARBA00023004"/>
    </source>
</evidence>
<name>A0ABN8CNJ4_9STRA</name>
<keyword evidence="4" id="KW-0479">Metal-binding</keyword>
<evidence type="ECO:0000256" key="2">
    <source>
        <dbReference type="ARBA" id="ARBA00022559"/>
    </source>
</evidence>
<gene>
    <name evidence="10" type="ORF">PBS001_LOCUS1406</name>
</gene>
<evidence type="ECO:0000256" key="3">
    <source>
        <dbReference type="ARBA" id="ARBA00022617"/>
    </source>
</evidence>
<dbReference type="PANTHER" id="PTHR33577:SF9">
    <property type="entry name" value="PEROXIDASE STCC"/>
    <property type="match status" value="1"/>
</dbReference>
<feature type="signal peptide" evidence="8">
    <location>
        <begin position="1"/>
        <end position="20"/>
    </location>
</feature>
<dbReference type="InterPro" id="IPR036851">
    <property type="entry name" value="Chloroperoxidase-like_sf"/>
</dbReference>
<dbReference type="PROSITE" id="PS51405">
    <property type="entry name" value="HEME_HALOPEROXIDASE"/>
    <property type="match status" value="1"/>
</dbReference>
<comment type="similarity">
    <text evidence="7">Belongs to the chloroperoxidase family.</text>
</comment>
<evidence type="ECO:0000256" key="8">
    <source>
        <dbReference type="SAM" id="SignalP"/>
    </source>
</evidence>
<evidence type="ECO:0000256" key="1">
    <source>
        <dbReference type="ARBA" id="ARBA00001970"/>
    </source>
</evidence>
<evidence type="ECO:0000256" key="4">
    <source>
        <dbReference type="ARBA" id="ARBA00022723"/>
    </source>
</evidence>
<keyword evidence="5" id="KW-0560">Oxidoreductase</keyword>
<dbReference type="Gene3D" id="1.10.489.10">
    <property type="entry name" value="Chloroperoxidase-like"/>
    <property type="match status" value="1"/>
</dbReference>
<dbReference type="Proteomes" id="UP001158986">
    <property type="component" value="Unassembled WGS sequence"/>
</dbReference>
<accession>A0ABN8CNJ4</accession>
<evidence type="ECO:0000259" key="9">
    <source>
        <dbReference type="PROSITE" id="PS51405"/>
    </source>
</evidence>
<dbReference type="Pfam" id="PF01328">
    <property type="entry name" value="Peroxidase_2"/>
    <property type="match status" value="1"/>
</dbReference>
<evidence type="ECO:0000313" key="11">
    <source>
        <dbReference type="Proteomes" id="UP001158986"/>
    </source>
</evidence>
<protein>
    <recommendedName>
        <fullName evidence="9">Heme haloperoxidase family profile domain-containing protein</fullName>
    </recommendedName>
</protein>
<comment type="cofactor">
    <cofactor evidence="1">
        <name>heme b</name>
        <dbReference type="ChEBI" id="CHEBI:60344"/>
    </cofactor>
</comment>
<reference evidence="10 11" key="1">
    <citation type="submission" date="2021-11" db="EMBL/GenBank/DDBJ databases">
        <authorList>
            <person name="Islam A."/>
            <person name="Islam S."/>
            <person name="Flora M.S."/>
            <person name="Rahman M."/>
            <person name="Ziaur R.M."/>
            <person name="Epstein J.H."/>
            <person name="Hassan M."/>
            <person name="Klassen M."/>
            <person name="Woodard K."/>
            <person name="Webb A."/>
            <person name="Webby R.J."/>
            <person name="El Zowalaty M.E."/>
        </authorList>
    </citation>
    <scope>NUCLEOTIDE SEQUENCE [LARGE SCALE GENOMIC DNA]</scope>
    <source>
        <strain evidence="10">Pbs1</strain>
    </source>
</reference>
<feature type="domain" description="Heme haloperoxidase family profile" evidence="9">
    <location>
        <begin position="28"/>
        <end position="242"/>
    </location>
</feature>